<dbReference type="RefSeq" id="WP_285149622.1">
    <property type="nucleotide sequence ID" value="NZ_JASSOM010000003.1"/>
</dbReference>
<dbReference type="Proteomes" id="UP001223214">
    <property type="component" value="Unassembled WGS sequence"/>
</dbReference>
<sequence>MNSTQMTSHSQTLKINCHDPRGHQAFLQFSNAMNHWQIYANNSGWWLEREKQCLGLFQQYGYDLQSGVWYCLIACQRKGWKGIANASLLLANGFAKQQPPCWPPLAAMDLRPQILEGYCIHLQPLIFALPMPVDNTLILQQIFNAMTLLQGHAAALQSTQLTAFQQMSAWLSTNIKAIEQQASSPAHTSRPSTDASALLFSLPLPPARTCWQAKGLWGMAGALMALSIVGIIQGIHDPVALNFSNRIWPRNPLFAHWKQNLLEESNKFPVNKTYERLNQQLNTLEQRLLDAEQKRKPYLTVSELKTHVYQMQQTLDGQKKNYEFQLNEVQTLRDRHQPLPSEVLMSLSLKREALNSRFLYLTDEEMFDDENLLRN</sequence>
<keyword evidence="1" id="KW-0175">Coiled coil</keyword>
<reference evidence="3 4" key="1">
    <citation type="submission" date="2023-06" db="EMBL/GenBank/DDBJ databases">
        <title>Identification and characterization of antibiotic-resistant Gram-negative bacteria.</title>
        <authorList>
            <person name="Cho G.-S."/>
            <person name="Lee J."/>
            <person name="Tai E."/>
            <person name="Jeong S."/>
            <person name="Kim I."/>
            <person name="Kim B.-E."/>
            <person name="Jeong M.-I."/>
            <person name="Oh K.-K."/>
            <person name="Franz C.M.A.P."/>
        </authorList>
    </citation>
    <scope>NUCLEOTIDE SEQUENCE [LARGE SCALE GENOMIC DNA]</scope>
    <source>
        <strain evidence="3 4">V106_12</strain>
    </source>
</reference>
<evidence type="ECO:0000256" key="1">
    <source>
        <dbReference type="SAM" id="Coils"/>
    </source>
</evidence>
<protein>
    <submittedName>
        <fullName evidence="3">VasL domain-containing protein</fullName>
    </submittedName>
</protein>
<name>A0AAP4D0S7_9ENTR</name>
<comment type="caution">
    <text evidence="3">The sequence shown here is derived from an EMBL/GenBank/DDBJ whole genome shotgun (WGS) entry which is preliminary data.</text>
</comment>
<dbReference type="InterPro" id="IPR021069">
    <property type="entry name" value="ImpA_C"/>
</dbReference>
<organism evidence="3 4">
    <name type="scientific">Lelliottia wanjuensis</name>
    <dbReference type="NCBI Taxonomy" id="3050585"/>
    <lineage>
        <taxon>Bacteria</taxon>
        <taxon>Pseudomonadati</taxon>
        <taxon>Pseudomonadota</taxon>
        <taxon>Gammaproteobacteria</taxon>
        <taxon>Enterobacterales</taxon>
        <taxon>Enterobacteriaceae</taxon>
        <taxon>Lelliottia</taxon>
    </lineage>
</organism>
<evidence type="ECO:0000313" key="3">
    <source>
        <dbReference type="EMBL" id="MDK9361868.1"/>
    </source>
</evidence>
<feature type="coiled-coil region" evidence="1">
    <location>
        <begin position="274"/>
        <end position="335"/>
    </location>
</feature>
<feature type="domain" description="ImpA C-terminal" evidence="2">
    <location>
        <begin position="248"/>
        <end position="361"/>
    </location>
</feature>
<dbReference type="EMBL" id="JASSOM010000003">
    <property type="protein sequence ID" value="MDK9361868.1"/>
    <property type="molecule type" value="Genomic_DNA"/>
</dbReference>
<dbReference type="AlphaFoldDB" id="A0AAP4D0S7"/>
<keyword evidence="4" id="KW-1185">Reference proteome</keyword>
<evidence type="ECO:0000259" key="2">
    <source>
        <dbReference type="Pfam" id="PF12486"/>
    </source>
</evidence>
<gene>
    <name evidence="3" type="ORF">QQF32_01335</name>
</gene>
<dbReference type="Pfam" id="PF12486">
    <property type="entry name" value="VasL"/>
    <property type="match status" value="1"/>
</dbReference>
<proteinExistence type="predicted"/>
<evidence type="ECO:0000313" key="4">
    <source>
        <dbReference type="Proteomes" id="UP001223214"/>
    </source>
</evidence>
<accession>A0AAP4D0S7</accession>